<dbReference type="AlphaFoldDB" id="A0A5Q0CB25"/>
<keyword evidence="6" id="KW-1185">Reference proteome</keyword>
<dbReference type="Proteomes" id="UP000326881">
    <property type="component" value="Plasmid unnamed"/>
</dbReference>
<dbReference type="SUPFAM" id="SSF46689">
    <property type="entry name" value="Homeodomain-like"/>
    <property type="match status" value="2"/>
</dbReference>
<dbReference type="InterPro" id="IPR009057">
    <property type="entry name" value="Homeodomain-like_sf"/>
</dbReference>
<dbReference type="PROSITE" id="PS00041">
    <property type="entry name" value="HTH_ARAC_FAMILY_1"/>
    <property type="match status" value="1"/>
</dbReference>
<sequence>MQKLLELAALIEKHAGPSYLTNVLPGIRLLRSTRVTDPLAGLAVPTFAVVAQGAKQTVIGDTVCDYRAGDSLVISLDVPVSAHVTKASPEEPFLGFEMALDPAALAALAVETGLHPLTSDTDMGATVSPLPENLLDALVRLLTLLDAPSDATALRPAIEREVMWRLLTGEHASVIRQIGLEGGPTSRIVQAIAWLKQNFAEPVQVEDLASRAGMSVTSFHRHFRRATSMTPIQYQKRVRLIHARTKLLSEQRSVASIGFEIGYESASQFNREYRREFGASPGVDAARFRSVGDVMR</sequence>
<gene>
    <name evidence="5" type="ORF">FZ934_22685</name>
</gene>
<evidence type="ECO:0000313" key="6">
    <source>
        <dbReference type="Proteomes" id="UP000326881"/>
    </source>
</evidence>
<dbReference type="RefSeq" id="WP_153273089.1">
    <property type="nucleotide sequence ID" value="NZ_CP043499.1"/>
</dbReference>
<dbReference type="EMBL" id="CP043499">
    <property type="protein sequence ID" value="QFY63118.1"/>
    <property type="molecule type" value="Genomic_DNA"/>
</dbReference>
<evidence type="ECO:0000313" key="5">
    <source>
        <dbReference type="EMBL" id="QFY63118.1"/>
    </source>
</evidence>
<proteinExistence type="predicted"/>
<dbReference type="InterPro" id="IPR009594">
    <property type="entry name" value="Tscrpt_reg_HTH_AraC_N"/>
</dbReference>
<dbReference type="PANTHER" id="PTHR43436">
    <property type="entry name" value="ARAC-FAMILY TRANSCRIPTIONAL REGULATOR"/>
    <property type="match status" value="1"/>
</dbReference>
<dbReference type="SMART" id="SM00342">
    <property type="entry name" value="HTH_ARAC"/>
    <property type="match status" value="1"/>
</dbReference>
<accession>A0A5Q0CB25</accession>
<reference evidence="5 6" key="1">
    <citation type="submission" date="2019-08" db="EMBL/GenBank/DDBJ databases">
        <title>Prosopis cineraria nodule microbiome.</title>
        <authorList>
            <person name="Ali R."/>
            <person name="Chaluvadi S.R."/>
            <person name="Wang X."/>
        </authorList>
    </citation>
    <scope>NUCLEOTIDE SEQUENCE [LARGE SCALE GENOMIC DNA]</scope>
    <source>
        <strain evidence="5 6">BG7</strain>
        <plasmid evidence="5 6">unnamed</plasmid>
    </source>
</reference>
<dbReference type="KEGG" id="rgr:FZ934_22685"/>
<dbReference type="PANTHER" id="PTHR43436:SF1">
    <property type="entry name" value="TRANSCRIPTIONAL REGULATORY PROTEIN"/>
    <property type="match status" value="1"/>
</dbReference>
<dbReference type="OrthoDB" id="9802263at2"/>
<organism evidence="5 6">
    <name type="scientific">Rhizobium grahamii</name>
    <dbReference type="NCBI Taxonomy" id="1120045"/>
    <lineage>
        <taxon>Bacteria</taxon>
        <taxon>Pseudomonadati</taxon>
        <taxon>Pseudomonadota</taxon>
        <taxon>Alphaproteobacteria</taxon>
        <taxon>Hyphomicrobiales</taxon>
        <taxon>Rhizobiaceae</taxon>
        <taxon>Rhizobium/Agrobacterium group</taxon>
        <taxon>Rhizobium</taxon>
    </lineage>
</organism>
<dbReference type="Pfam" id="PF12833">
    <property type="entry name" value="HTH_18"/>
    <property type="match status" value="1"/>
</dbReference>
<keyword evidence="1" id="KW-0805">Transcription regulation</keyword>
<protein>
    <submittedName>
        <fullName evidence="5">AraC family transcriptional regulator</fullName>
    </submittedName>
</protein>
<evidence type="ECO:0000256" key="1">
    <source>
        <dbReference type="ARBA" id="ARBA00023015"/>
    </source>
</evidence>
<geneLocation type="plasmid" evidence="5 6">
    <name>unnamed</name>
</geneLocation>
<dbReference type="Gene3D" id="1.10.10.60">
    <property type="entry name" value="Homeodomain-like"/>
    <property type="match status" value="2"/>
</dbReference>
<name>A0A5Q0CB25_9HYPH</name>
<dbReference type="InterPro" id="IPR018060">
    <property type="entry name" value="HTH_AraC"/>
</dbReference>
<evidence type="ECO:0000259" key="4">
    <source>
        <dbReference type="PROSITE" id="PS01124"/>
    </source>
</evidence>
<dbReference type="InterPro" id="IPR018062">
    <property type="entry name" value="HTH_AraC-typ_CS"/>
</dbReference>
<evidence type="ECO:0000256" key="3">
    <source>
        <dbReference type="ARBA" id="ARBA00023163"/>
    </source>
</evidence>
<dbReference type="PROSITE" id="PS01124">
    <property type="entry name" value="HTH_ARAC_FAMILY_2"/>
    <property type="match status" value="1"/>
</dbReference>
<keyword evidence="5" id="KW-0614">Plasmid</keyword>
<evidence type="ECO:0000256" key="2">
    <source>
        <dbReference type="ARBA" id="ARBA00023125"/>
    </source>
</evidence>
<keyword evidence="3" id="KW-0804">Transcription</keyword>
<feature type="domain" description="HTH araC/xylS-type" evidence="4">
    <location>
        <begin position="189"/>
        <end position="287"/>
    </location>
</feature>
<dbReference type="GO" id="GO:0003700">
    <property type="term" value="F:DNA-binding transcription factor activity"/>
    <property type="evidence" value="ECO:0007669"/>
    <property type="project" value="InterPro"/>
</dbReference>
<dbReference type="Pfam" id="PF06719">
    <property type="entry name" value="AraC_N"/>
    <property type="match status" value="1"/>
</dbReference>
<keyword evidence="2" id="KW-0238">DNA-binding</keyword>
<dbReference type="GO" id="GO:0043565">
    <property type="term" value="F:sequence-specific DNA binding"/>
    <property type="evidence" value="ECO:0007669"/>
    <property type="project" value="InterPro"/>
</dbReference>